<evidence type="ECO:0000256" key="1">
    <source>
        <dbReference type="SAM" id="MobiDB-lite"/>
    </source>
</evidence>
<proteinExistence type="predicted"/>
<accession>A0A8J7CED4</accession>
<organism evidence="2 3">
    <name type="scientific">Candidatus Polarisedimenticola svalbardensis</name>
    <dbReference type="NCBI Taxonomy" id="2886004"/>
    <lineage>
        <taxon>Bacteria</taxon>
        <taxon>Pseudomonadati</taxon>
        <taxon>Acidobacteriota</taxon>
        <taxon>Candidatus Polarisedimenticolia</taxon>
        <taxon>Candidatus Polarisedimenticolales</taxon>
        <taxon>Candidatus Polarisedimenticolaceae</taxon>
        <taxon>Candidatus Polarisedimenticola</taxon>
    </lineage>
</organism>
<reference evidence="2 3" key="1">
    <citation type="submission" date="2020-08" db="EMBL/GenBank/DDBJ databases">
        <title>Acidobacteriota in marine sediments use diverse sulfur dissimilation pathways.</title>
        <authorList>
            <person name="Wasmund K."/>
        </authorList>
    </citation>
    <scope>NUCLEOTIDE SEQUENCE [LARGE SCALE GENOMIC DNA]</scope>
    <source>
        <strain evidence="2">MAG AM4</strain>
    </source>
</reference>
<comment type="caution">
    <text evidence="2">The sequence shown here is derived from an EMBL/GenBank/DDBJ whole genome shotgun (WGS) entry which is preliminary data.</text>
</comment>
<feature type="region of interest" description="Disordered" evidence="1">
    <location>
        <begin position="210"/>
        <end position="231"/>
    </location>
</feature>
<dbReference type="EMBL" id="JACXWD010000022">
    <property type="protein sequence ID" value="MBD3868099.1"/>
    <property type="molecule type" value="Genomic_DNA"/>
</dbReference>
<evidence type="ECO:0008006" key="4">
    <source>
        <dbReference type="Google" id="ProtNLM"/>
    </source>
</evidence>
<gene>
    <name evidence="2" type="ORF">IFK94_08235</name>
</gene>
<evidence type="ECO:0000313" key="2">
    <source>
        <dbReference type="EMBL" id="MBD3868099.1"/>
    </source>
</evidence>
<dbReference type="Proteomes" id="UP000648239">
    <property type="component" value="Unassembled WGS sequence"/>
</dbReference>
<name>A0A8J7CED4_9BACT</name>
<protein>
    <recommendedName>
        <fullName evidence="4">Transposase</fullName>
    </recommendedName>
</protein>
<evidence type="ECO:0000313" key="3">
    <source>
        <dbReference type="Proteomes" id="UP000648239"/>
    </source>
</evidence>
<sequence>MKNGYYSRKSDCRRIQRFRCKICKGGFSQQTFSGTYYLKKPKLLKQIAAALVACGATRQIARSLGCSHTTVVHQANRIGRHALLLHSLTLEHLEFLDEGVVLDHAEFFQFCQEMPVGVATAVGSRSWFIYGLDAVPHKLGGKMSKARANRLKSFIRRHGPLPSGSYRRSTERVLRQLMKKVRPGEQLCLITDGKPDYRTAAQRYVDSGRLQMNVHPNPPRRLKHDPRSKSAAVRDRAMFPVDLLHKLIRHSNANHKRETIAQGRRINAIMLRLYVFIAWRNFGKDKSERCPQGRSPGMEVGLTDRILDWKQMLSRRLFPWRRKLSAMDRTLYSMKMETPAVGNNRHHELVNAF</sequence>
<dbReference type="AlphaFoldDB" id="A0A8J7CED4"/>